<sequence>MLEKSNSQYDSFLFWKQPILAPDLSELEVAMEGKAGHAPPGRARTALKRSQEEEVACAEYSSFNYWRAPIADIDSLMADLDLLLL</sequence>
<evidence type="ECO:0000313" key="1">
    <source>
        <dbReference type="Ensembl" id="ENSGMOP00000045095.1"/>
    </source>
</evidence>
<dbReference type="GO" id="GO:0005829">
    <property type="term" value="C:cytosol"/>
    <property type="evidence" value="ECO:0007669"/>
    <property type="project" value="TreeGrafter"/>
</dbReference>
<keyword evidence="2" id="KW-1185">Reference proteome</keyword>
<gene>
    <name evidence="1" type="primary">mllt11</name>
</gene>
<dbReference type="KEGG" id="gmh:115535487"/>
<proteinExistence type="predicted"/>
<evidence type="ECO:0008006" key="3">
    <source>
        <dbReference type="Google" id="ProtNLM"/>
    </source>
</evidence>
<dbReference type="PANTHER" id="PTHR15404:SF2">
    <property type="entry name" value="PROTEIN AF1Q"/>
    <property type="match status" value="1"/>
</dbReference>
<reference evidence="1" key="2">
    <citation type="submission" date="2025-09" db="UniProtKB">
        <authorList>
            <consortium name="Ensembl"/>
        </authorList>
    </citation>
    <scope>IDENTIFICATION</scope>
</reference>
<protein>
    <recommendedName>
        <fullName evidence="3">Protein AF1q</fullName>
    </recommendedName>
</protein>
<dbReference type="Proteomes" id="UP000694546">
    <property type="component" value="Chromosome 22"/>
</dbReference>
<dbReference type="AlphaFoldDB" id="A0A8C5BBW4"/>
<dbReference type="OrthoDB" id="9991950at2759"/>
<dbReference type="GO" id="GO:0045893">
    <property type="term" value="P:positive regulation of DNA-templated transcription"/>
    <property type="evidence" value="ECO:0007669"/>
    <property type="project" value="TreeGrafter"/>
</dbReference>
<dbReference type="PANTHER" id="PTHR15404">
    <property type="entry name" value="PROTEIN AF1Q"/>
    <property type="match status" value="1"/>
</dbReference>
<dbReference type="GO" id="GO:0005654">
    <property type="term" value="C:nucleoplasm"/>
    <property type="evidence" value="ECO:0007669"/>
    <property type="project" value="TreeGrafter"/>
</dbReference>
<dbReference type="InterPro" id="IPR026778">
    <property type="entry name" value="MLLT11_fam"/>
</dbReference>
<dbReference type="Ensembl" id="ENSGMOT00000026988.1">
    <property type="protein sequence ID" value="ENSGMOP00000045095.1"/>
    <property type="gene ID" value="ENSGMOG00000032702.1"/>
</dbReference>
<accession>A0A8C5BBW4</accession>
<dbReference type="RefSeq" id="XP_030202608.1">
    <property type="nucleotide sequence ID" value="XM_030346748.1"/>
</dbReference>
<evidence type="ECO:0000313" key="2">
    <source>
        <dbReference type="Proteomes" id="UP000694546"/>
    </source>
</evidence>
<dbReference type="GO" id="GO:0051901">
    <property type="term" value="P:positive regulation of mitochondrial depolarization"/>
    <property type="evidence" value="ECO:0007669"/>
    <property type="project" value="TreeGrafter"/>
</dbReference>
<dbReference type="GO" id="GO:0090200">
    <property type="term" value="P:positive regulation of release of cytochrome c from mitochondria"/>
    <property type="evidence" value="ECO:0007669"/>
    <property type="project" value="TreeGrafter"/>
</dbReference>
<organism evidence="1 2">
    <name type="scientific">Gadus morhua</name>
    <name type="common">Atlantic cod</name>
    <dbReference type="NCBI Taxonomy" id="8049"/>
    <lineage>
        <taxon>Eukaryota</taxon>
        <taxon>Metazoa</taxon>
        <taxon>Chordata</taxon>
        <taxon>Craniata</taxon>
        <taxon>Vertebrata</taxon>
        <taxon>Euteleostomi</taxon>
        <taxon>Actinopterygii</taxon>
        <taxon>Neopterygii</taxon>
        <taxon>Teleostei</taxon>
        <taxon>Neoteleostei</taxon>
        <taxon>Acanthomorphata</taxon>
        <taxon>Zeiogadaria</taxon>
        <taxon>Gadariae</taxon>
        <taxon>Gadiformes</taxon>
        <taxon>Gadoidei</taxon>
        <taxon>Gadidae</taxon>
        <taxon>Gadus</taxon>
    </lineage>
</organism>
<name>A0A8C5BBW4_GADMO</name>
<reference evidence="1" key="1">
    <citation type="submission" date="2025-08" db="UniProtKB">
        <authorList>
            <consortium name="Ensembl"/>
        </authorList>
    </citation>
    <scope>IDENTIFICATION</scope>
</reference>
<dbReference type="CTD" id="10962"/>
<dbReference type="GeneID" id="115535487"/>
<dbReference type="GeneTree" id="ENSGT00940000177479"/>
<dbReference type="GO" id="GO:0097190">
    <property type="term" value="P:apoptotic signaling pathway"/>
    <property type="evidence" value="ECO:0007669"/>
    <property type="project" value="InterPro"/>
</dbReference>
<dbReference type="OMA" id="RISPVDF"/>